<protein>
    <submittedName>
        <fullName evidence="2">Uncharacterized protein</fullName>
    </submittedName>
</protein>
<organism evidence="2 3">
    <name type="scientific">Puccinia graminis f. sp. tritici (strain CRL 75-36-700-3 / race SCCL)</name>
    <name type="common">Black stem rust fungus</name>
    <dbReference type="NCBI Taxonomy" id="418459"/>
    <lineage>
        <taxon>Eukaryota</taxon>
        <taxon>Fungi</taxon>
        <taxon>Dikarya</taxon>
        <taxon>Basidiomycota</taxon>
        <taxon>Pucciniomycotina</taxon>
        <taxon>Pucciniomycetes</taxon>
        <taxon>Pucciniales</taxon>
        <taxon>Pucciniaceae</taxon>
        <taxon>Puccinia</taxon>
    </lineage>
</organism>
<evidence type="ECO:0000313" key="2">
    <source>
        <dbReference type="EMBL" id="EFP92697.1"/>
    </source>
</evidence>
<name>E3L822_PUCGT</name>
<dbReference type="EMBL" id="DS178370">
    <property type="protein sequence ID" value="EFP92697.1"/>
    <property type="molecule type" value="Genomic_DNA"/>
</dbReference>
<dbReference type="InParanoid" id="E3L822"/>
<dbReference type="AlphaFoldDB" id="E3L822"/>
<dbReference type="HOGENOM" id="CLU_2085948_0_0_1"/>
<keyword evidence="3" id="KW-1185">Reference proteome</keyword>
<feature type="compositionally biased region" description="Polar residues" evidence="1">
    <location>
        <begin position="92"/>
        <end position="104"/>
    </location>
</feature>
<proteinExistence type="predicted"/>
<dbReference type="PANTHER" id="PTHR33246:SF51">
    <property type="entry name" value="MYB_SANT-LIKE DOMAIN-CONTAINING PROTEIN"/>
    <property type="match status" value="1"/>
</dbReference>
<gene>
    <name evidence="2" type="ORF">PGTG_18212</name>
</gene>
<dbReference type="KEGG" id="pgr:PGTG_18212"/>
<sequence>MSSTNDSKDRSPTTSIGVGILKIHFTTTDVDYFINDKPEDAKLKANWARNNKAVCGIISQTIHPTNLRNVRHLKHNTQGLWEALKCAHQDSSDGGVTYTTNNTDFAPRKNGNLDGGK</sequence>
<feature type="region of interest" description="Disordered" evidence="1">
    <location>
        <begin position="92"/>
        <end position="117"/>
    </location>
</feature>
<dbReference type="Proteomes" id="UP000008783">
    <property type="component" value="Unassembled WGS sequence"/>
</dbReference>
<reference key="1">
    <citation type="submission" date="2007-01" db="EMBL/GenBank/DDBJ databases">
        <title>The Genome Sequence of Puccinia graminis f. sp. tritici Strain CRL 75-36-700-3.</title>
        <authorList>
            <consortium name="The Broad Institute Genome Sequencing Platform"/>
            <person name="Birren B."/>
            <person name="Lander E."/>
            <person name="Galagan J."/>
            <person name="Nusbaum C."/>
            <person name="Devon K."/>
            <person name="Cuomo C."/>
            <person name="Jaffe D."/>
            <person name="Butler J."/>
            <person name="Alvarez P."/>
            <person name="Gnerre S."/>
            <person name="Grabherr M."/>
            <person name="Mauceli E."/>
            <person name="Brockman W."/>
            <person name="Young S."/>
            <person name="LaButti K."/>
            <person name="Sykes S."/>
            <person name="DeCaprio D."/>
            <person name="Crawford M."/>
            <person name="Koehrsen M."/>
            <person name="Engels R."/>
            <person name="Montgomery P."/>
            <person name="Pearson M."/>
            <person name="Howarth C."/>
            <person name="Larson L."/>
            <person name="White J."/>
            <person name="Zeng Q."/>
            <person name="Kodira C."/>
            <person name="Yandava C."/>
            <person name="Alvarado L."/>
            <person name="O'Leary S."/>
            <person name="Szabo L."/>
            <person name="Dean R."/>
            <person name="Schein J."/>
        </authorList>
    </citation>
    <scope>NUCLEOTIDE SEQUENCE</scope>
    <source>
        <strain>CRL 75-36-700-3</strain>
    </source>
</reference>
<accession>E3L822</accession>
<dbReference type="VEuPathDB" id="FungiDB:PGTG_18212"/>
<evidence type="ECO:0000313" key="3">
    <source>
        <dbReference type="Proteomes" id="UP000008783"/>
    </source>
</evidence>
<dbReference type="RefSeq" id="XP_003337116.1">
    <property type="nucleotide sequence ID" value="XM_003337068.1"/>
</dbReference>
<evidence type="ECO:0000256" key="1">
    <source>
        <dbReference type="SAM" id="MobiDB-lite"/>
    </source>
</evidence>
<reference evidence="3" key="2">
    <citation type="journal article" date="2011" name="Proc. Natl. Acad. Sci. U.S.A.">
        <title>Obligate biotrophy features unraveled by the genomic analysis of rust fungi.</title>
        <authorList>
            <person name="Duplessis S."/>
            <person name="Cuomo C.A."/>
            <person name="Lin Y.-C."/>
            <person name="Aerts A."/>
            <person name="Tisserant E."/>
            <person name="Veneault-Fourrey C."/>
            <person name="Joly D.L."/>
            <person name="Hacquard S."/>
            <person name="Amselem J."/>
            <person name="Cantarel B.L."/>
            <person name="Chiu R."/>
            <person name="Coutinho P.M."/>
            <person name="Feau N."/>
            <person name="Field M."/>
            <person name="Frey P."/>
            <person name="Gelhaye E."/>
            <person name="Goldberg J."/>
            <person name="Grabherr M.G."/>
            <person name="Kodira C.D."/>
            <person name="Kohler A."/>
            <person name="Kuees U."/>
            <person name="Lindquist E.A."/>
            <person name="Lucas S.M."/>
            <person name="Mago R."/>
            <person name="Mauceli E."/>
            <person name="Morin E."/>
            <person name="Murat C."/>
            <person name="Pangilinan J.L."/>
            <person name="Park R."/>
            <person name="Pearson M."/>
            <person name="Quesneville H."/>
            <person name="Rouhier N."/>
            <person name="Sakthikumar S."/>
            <person name="Salamov A.A."/>
            <person name="Schmutz J."/>
            <person name="Selles B."/>
            <person name="Shapiro H."/>
            <person name="Tanguay P."/>
            <person name="Tuskan G.A."/>
            <person name="Henrissat B."/>
            <person name="Van de Peer Y."/>
            <person name="Rouze P."/>
            <person name="Ellis J.G."/>
            <person name="Dodds P.N."/>
            <person name="Schein J.E."/>
            <person name="Zhong S."/>
            <person name="Hamelin R.C."/>
            <person name="Grigoriev I.V."/>
            <person name="Szabo L.J."/>
            <person name="Martin F."/>
        </authorList>
    </citation>
    <scope>NUCLEOTIDE SEQUENCE [LARGE SCALE GENOMIC DNA]</scope>
    <source>
        <strain evidence="3">CRL 75-36-700-3 / race SCCL</strain>
    </source>
</reference>
<dbReference type="PANTHER" id="PTHR33246">
    <property type="entry name" value="CCHC-TYPE DOMAIN-CONTAINING PROTEIN"/>
    <property type="match status" value="1"/>
</dbReference>
<dbReference type="GeneID" id="10539194"/>